<dbReference type="Gene3D" id="3.30.420.10">
    <property type="entry name" value="Ribonuclease H-like superfamily/Ribonuclease H"/>
    <property type="match status" value="1"/>
</dbReference>
<dbReference type="PANTHER" id="PTHR37984:SF12">
    <property type="entry name" value="RIBONUCLEASE H"/>
    <property type="match status" value="1"/>
</dbReference>
<accession>A0A085NM44</accession>
<dbReference type="Pfam" id="PF17921">
    <property type="entry name" value="Integrase_H2C2"/>
    <property type="match status" value="1"/>
</dbReference>
<evidence type="ECO:0000256" key="1">
    <source>
        <dbReference type="ARBA" id="ARBA00012493"/>
    </source>
</evidence>
<name>A0A085NM44_9BILA</name>
<dbReference type="InterPro" id="IPR043128">
    <property type="entry name" value="Rev_trsase/Diguanyl_cyclase"/>
</dbReference>
<evidence type="ECO:0000259" key="3">
    <source>
        <dbReference type="PROSITE" id="PS50994"/>
    </source>
</evidence>
<proteinExistence type="predicted"/>
<dbReference type="GO" id="GO:0003676">
    <property type="term" value="F:nucleic acid binding"/>
    <property type="evidence" value="ECO:0007669"/>
    <property type="project" value="InterPro"/>
</dbReference>
<dbReference type="InterPro" id="IPR041588">
    <property type="entry name" value="Integrase_H2C2"/>
</dbReference>
<dbReference type="SUPFAM" id="SSF53098">
    <property type="entry name" value="Ribonuclease H-like"/>
    <property type="match status" value="1"/>
</dbReference>
<gene>
    <name evidence="4" type="ORF">M514_01038</name>
</gene>
<dbReference type="Gene3D" id="3.30.70.270">
    <property type="match status" value="1"/>
</dbReference>
<dbReference type="Pfam" id="PF00665">
    <property type="entry name" value="rve"/>
    <property type="match status" value="1"/>
</dbReference>
<evidence type="ECO:0000313" key="4">
    <source>
        <dbReference type="EMBL" id="KFD70540.1"/>
    </source>
</evidence>
<feature type="compositionally biased region" description="Polar residues" evidence="2">
    <location>
        <begin position="561"/>
        <end position="579"/>
    </location>
</feature>
<reference evidence="4" key="1">
    <citation type="journal article" date="2014" name="Nat. Genet.">
        <title>Genome and transcriptome of the porcine whipworm Trichuris suis.</title>
        <authorList>
            <person name="Jex A.R."/>
            <person name="Nejsum P."/>
            <person name="Schwarz E.M."/>
            <person name="Hu L."/>
            <person name="Young N.D."/>
            <person name="Hall R.S."/>
            <person name="Korhonen P.K."/>
            <person name="Liao S."/>
            <person name="Thamsborg S."/>
            <person name="Xia J."/>
            <person name="Xu P."/>
            <person name="Wang S."/>
            <person name="Scheerlinck J.P."/>
            <person name="Hofmann A."/>
            <person name="Sternberg P.W."/>
            <person name="Wang J."/>
            <person name="Gasser R.B."/>
        </authorList>
    </citation>
    <scope>NUCLEOTIDE SEQUENCE [LARGE SCALE GENOMIC DNA]</scope>
    <source>
        <strain evidence="4">DCEP-RM93F</strain>
    </source>
</reference>
<dbReference type="FunFam" id="1.10.340.70:FF:000003">
    <property type="entry name" value="Protein CBG25708"/>
    <property type="match status" value="1"/>
</dbReference>
<evidence type="ECO:0000256" key="2">
    <source>
        <dbReference type="SAM" id="MobiDB-lite"/>
    </source>
</evidence>
<dbReference type="InterPro" id="IPR036397">
    <property type="entry name" value="RNaseH_sf"/>
</dbReference>
<dbReference type="PROSITE" id="PS50994">
    <property type="entry name" value="INTEGRASE"/>
    <property type="match status" value="1"/>
</dbReference>
<dbReference type="InterPro" id="IPR001584">
    <property type="entry name" value="Integrase_cat-core"/>
</dbReference>
<dbReference type="InterPro" id="IPR043502">
    <property type="entry name" value="DNA/RNA_pol_sf"/>
</dbReference>
<dbReference type="Gene3D" id="1.10.340.70">
    <property type="match status" value="1"/>
</dbReference>
<protein>
    <recommendedName>
        <fullName evidence="1">RNA-directed DNA polymerase</fullName>
        <ecNumber evidence="1">2.7.7.49</ecNumber>
    </recommendedName>
</protein>
<sequence>MKEQIRHRLACALSLTTEPPCLTAKVQAIRKAPAPQNKAELQAFLGLVNFYNRFVPNRADVLAPLYQLVKDNSSWKWGTEQKNAFQRIKESLSSSISLAHYDSNRPLLLGLLQQGKPIKDCMSPRMTRWSLILSSYDYELRYRPGESIGAADALSRLPAKDDSACAEPMPPEVFMLDVEPHGPVSPKDIALAAARDPILSKVRTWLMSGWPHKCPSADFAPFISKRDAFSLQRDCILFGSRVVIPSQLRQEMLRMLHRSHQGVVATKAIARSYMWWPGMASAIENMISHCSTCQSVRHLPPRERIHPWLDEEVDPWSRLHIDFAGPFRGRYLFVAMDSASKWPEAKVVSNISTSAAIRCLREIFATHGLPRILVSDNGPAFVSAPFRAFLRRCGVKHLYTPPYHPNSNGQAERTIQTLKQALRKLLSYNIDFDCCLANALFAIRTTPSRVTGRSPAESLMGRRLLSPLDMMLPHAVRAEIARSPFATQLRVFEVGDTVLARNFSAGGPKWLRATVTGRQGKYVYVLRPGNGQLIRRHVDHVIRSNRTEPETDDLWLPSPQPLASPTSDSSSGNAASQVCSERPPAVPSRPQRQRRRPHYDTRLLSSLGNCLLSSWF</sequence>
<dbReference type="InterPro" id="IPR050951">
    <property type="entry name" value="Retrovirus_Pol_polyprotein"/>
</dbReference>
<feature type="domain" description="Integrase catalytic" evidence="3">
    <location>
        <begin position="311"/>
        <end position="463"/>
    </location>
</feature>
<dbReference type="GO" id="GO:0015074">
    <property type="term" value="P:DNA integration"/>
    <property type="evidence" value="ECO:0007669"/>
    <property type="project" value="InterPro"/>
</dbReference>
<dbReference type="FunFam" id="3.30.70.270:FF:000023">
    <property type="entry name" value="Pol"/>
    <property type="match status" value="1"/>
</dbReference>
<feature type="region of interest" description="Disordered" evidence="2">
    <location>
        <begin position="546"/>
        <end position="600"/>
    </location>
</feature>
<dbReference type="EMBL" id="KL367487">
    <property type="protein sequence ID" value="KFD70540.1"/>
    <property type="molecule type" value="Genomic_DNA"/>
</dbReference>
<organism evidence="4">
    <name type="scientific">Trichuris suis</name>
    <name type="common">pig whipworm</name>
    <dbReference type="NCBI Taxonomy" id="68888"/>
    <lineage>
        <taxon>Eukaryota</taxon>
        <taxon>Metazoa</taxon>
        <taxon>Ecdysozoa</taxon>
        <taxon>Nematoda</taxon>
        <taxon>Enoplea</taxon>
        <taxon>Dorylaimia</taxon>
        <taxon>Trichinellida</taxon>
        <taxon>Trichuridae</taxon>
        <taxon>Trichuris</taxon>
    </lineage>
</organism>
<dbReference type="Proteomes" id="UP000030758">
    <property type="component" value="Unassembled WGS sequence"/>
</dbReference>
<dbReference type="SUPFAM" id="SSF56672">
    <property type="entry name" value="DNA/RNA polymerases"/>
    <property type="match status" value="1"/>
</dbReference>
<dbReference type="GO" id="GO:0042575">
    <property type="term" value="C:DNA polymerase complex"/>
    <property type="evidence" value="ECO:0007669"/>
    <property type="project" value="UniProtKB-ARBA"/>
</dbReference>
<dbReference type="GO" id="GO:0003964">
    <property type="term" value="F:RNA-directed DNA polymerase activity"/>
    <property type="evidence" value="ECO:0007669"/>
    <property type="project" value="UniProtKB-EC"/>
</dbReference>
<dbReference type="InterPro" id="IPR012337">
    <property type="entry name" value="RNaseH-like_sf"/>
</dbReference>
<dbReference type="PANTHER" id="PTHR37984">
    <property type="entry name" value="PROTEIN CBG26694"/>
    <property type="match status" value="1"/>
</dbReference>
<dbReference type="EC" id="2.7.7.49" evidence="1"/>
<dbReference type="AlphaFoldDB" id="A0A085NM44"/>
<dbReference type="FunFam" id="3.30.420.10:FF:000063">
    <property type="entry name" value="Retrovirus-related Pol polyprotein from transposon 297-like Protein"/>
    <property type="match status" value="1"/>
</dbReference>